<keyword evidence="8" id="KW-0732">Signal</keyword>
<proteinExistence type="inferred from homology"/>
<dbReference type="Pfam" id="PF00026">
    <property type="entry name" value="Asp"/>
    <property type="match status" value="1"/>
</dbReference>
<feature type="active site" evidence="5">
    <location>
        <position position="105"/>
    </location>
</feature>
<dbReference type="AlphaFoldDB" id="A0A4S4MVK1"/>
<dbReference type="PROSITE" id="PS51767">
    <property type="entry name" value="PEPTIDASE_A1"/>
    <property type="match status" value="1"/>
</dbReference>
<accession>A0A4S4MVK1</accession>
<name>A0A4S4MVK1_9APHY</name>
<dbReference type="InterPro" id="IPR033121">
    <property type="entry name" value="PEPTIDASE_A1"/>
</dbReference>
<keyword evidence="3 6" id="KW-0064">Aspartyl protease</keyword>
<evidence type="ECO:0000259" key="9">
    <source>
        <dbReference type="PROSITE" id="PS51767"/>
    </source>
</evidence>
<dbReference type="InterPro" id="IPR021109">
    <property type="entry name" value="Peptidase_aspartic_dom_sf"/>
</dbReference>
<dbReference type="PRINTS" id="PR00792">
    <property type="entry name" value="PEPSIN"/>
</dbReference>
<keyword evidence="4 6" id="KW-0378">Hydrolase</keyword>
<gene>
    <name evidence="10" type="ORF">EUX98_g4933</name>
</gene>
<dbReference type="CDD" id="cd05471">
    <property type="entry name" value="pepsin_like"/>
    <property type="match status" value="1"/>
</dbReference>
<dbReference type="InterPro" id="IPR001969">
    <property type="entry name" value="Aspartic_peptidase_AS"/>
</dbReference>
<evidence type="ECO:0000256" key="1">
    <source>
        <dbReference type="ARBA" id="ARBA00007447"/>
    </source>
</evidence>
<evidence type="ECO:0000256" key="2">
    <source>
        <dbReference type="ARBA" id="ARBA00022670"/>
    </source>
</evidence>
<comment type="similarity">
    <text evidence="1 6">Belongs to the peptidase A1 family.</text>
</comment>
<dbReference type="PROSITE" id="PS00141">
    <property type="entry name" value="ASP_PROTEASE"/>
    <property type="match status" value="1"/>
</dbReference>
<dbReference type="FunFam" id="2.40.70.10:FF:000115">
    <property type="entry name" value="Lysosomal aspartic protease"/>
    <property type="match status" value="1"/>
</dbReference>
<keyword evidence="2 6" id="KW-0645">Protease</keyword>
<reference evidence="10 11" key="1">
    <citation type="submission" date="2019-02" db="EMBL/GenBank/DDBJ databases">
        <title>Genome sequencing of the rare red list fungi Antrodiella citrinella (Flaviporus citrinellus).</title>
        <authorList>
            <person name="Buettner E."/>
            <person name="Kellner H."/>
        </authorList>
    </citation>
    <scope>NUCLEOTIDE SEQUENCE [LARGE SCALE GENOMIC DNA]</scope>
    <source>
        <strain evidence="10 11">DSM 108506</strain>
    </source>
</reference>
<dbReference type="PANTHER" id="PTHR47966:SF6">
    <property type="entry name" value="PEPTIDASE A1 DOMAIN-CONTAINING PROTEIN"/>
    <property type="match status" value="1"/>
</dbReference>
<keyword evidence="11" id="KW-1185">Reference proteome</keyword>
<feature type="domain" description="Peptidase A1" evidence="9">
    <location>
        <begin position="87"/>
        <end position="417"/>
    </location>
</feature>
<sequence>MILFSFLTLALVSLAVADPIHIPLRRRNPFVSGDGQLDTSKVAVAAQRMRERYGYTPNVTSTSSKRMKRQGQSVGVPIINQQQDSSYLGVVSIGTPGQNFNVVLDTGSSDLWVAAANCAGCTSSTPTFDTTKSSTLKQAGTTGSQITIHYGSGQVSGQIAQDTVSMGGFTNTAQTLLVGTTLSQGLLDGDASGIMGLAFQALASTQSVPFWQNLISANQLAAPEMSFWLTREITNQNAKDDEPGGVFTLGGTNSSLFTGNIEFINMPSATQPTFWLLSMSAVTVNGNNVQIPTGNAAISAIDTGTTLIGGPSSAVQAIFSAIPNSVALSEMQGFFAFPCTSNIEVSFSFGGESWSINPADMNLGTVGQGLCLGGIFDLTQGSDVSEGGGNPSWVVGDTFLKNVYSVFRSNPPSIGFAQLSNAAGGGSAAPSGGGTQGSATITATGLPIPTGGASGNGSGSGSGK</sequence>
<evidence type="ECO:0000256" key="3">
    <source>
        <dbReference type="ARBA" id="ARBA00022750"/>
    </source>
</evidence>
<feature type="active site" evidence="5">
    <location>
        <position position="302"/>
    </location>
</feature>
<feature type="signal peptide" evidence="8">
    <location>
        <begin position="1"/>
        <end position="17"/>
    </location>
</feature>
<evidence type="ECO:0000256" key="4">
    <source>
        <dbReference type="ARBA" id="ARBA00022801"/>
    </source>
</evidence>
<dbReference type="InterPro" id="IPR001461">
    <property type="entry name" value="Aspartic_peptidase_A1"/>
</dbReference>
<dbReference type="GO" id="GO:0006508">
    <property type="term" value="P:proteolysis"/>
    <property type="evidence" value="ECO:0007669"/>
    <property type="project" value="UniProtKB-KW"/>
</dbReference>
<evidence type="ECO:0000256" key="8">
    <source>
        <dbReference type="SAM" id="SignalP"/>
    </source>
</evidence>
<feature type="compositionally biased region" description="Gly residues" evidence="7">
    <location>
        <begin position="425"/>
        <end position="436"/>
    </location>
</feature>
<dbReference type="GO" id="GO:0004190">
    <property type="term" value="F:aspartic-type endopeptidase activity"/>
    <property type="evidence" value="ECO:0007669"/>
    <property type="project" value="UniProtKB-KW"/>
</dbReference>
<dbReference type="Gene3D" id="2.40.70.10">
    <property type="entry name" value="Acid Proteases"/>
    <property type="match status" value="2"/>
</dbReference>
<dbReference type="InterPro" id="IPR034164">
    <property type="entry name" value="Pepsin-like_dom"/>
</dbReference>
<evidence type="ECO:0000313" key="10">
    <source>
        <dbReference type="EMBL" id="THH29261.1"/>
    </source>
</evidence>
<comment type="caution">
    <text evidence="10">The sequence shown here is derived from an EMBL/GenBank/DDBJ whole genome shotgun (WGS) entry which is preliminary data.</text>
</comment>
<evidence type="ECO:0000256" key="7">
    <source>
        <dbReference type="SAM" id="MobiDB-lite"/>
    </source>
</evidence>
<evidence type="ECO:0000256" key="5">
    <source>
        <dbReference type="PIRSR" id="PIRSR601461-1"/>
    </source>
</evidence>
<protein>
    <recommendedName>
        <fullName evidence="9">Peptidase A1 domain-containing protein</fullName>
    </recommendedName>
</protein>
<evidence type="ECO:0000313" key="11">
    <source>
        <dbReference type="Proteomes" id="UP000308730"/>
    </source>
</evidence>
<feature type="region of interest" description="Disordered" evidence="7">
    <location>
        <begin position="425"/>
        <end position="464"/>
    </location>
</feature>
<evidence type="ECO:0000256" key="6">
    <source>
        <dbReference type="RuleBase" id="RU000454"/>
    </source>
</evidence>
<dbReference type="OrthoDB" id="771136at2759"/>
<dbReference type="PANTHER" id="PTHR47966">
    <property type="entry name" value="BETA-SITE APP-CLEAVING ENZYME, ISOFORM A-RELATED"/>
    <property type="match status" value="1"/>
</dbReference>
<dbReference type="Proteomes" id="UP000308730">
    <property type="component" value="Unassembled WGS sequence"/>
</dbReference>
<dbReference type="EMBL" id="SGPM01000132">
    <property type="protein sequence ID" value="THH29261.1"/>
    <property type="molecule type" value="Genomic_DNA"/>
</dbReference>
<feature type="chain" id="PRO_5020281545" description="Peptidase A1 domain-containing protein" evidence="8">
    <location>
        <begin position="18"/>
        <end position="464"/>
    </location>
</feature>
<organism evidence="10 11">
    <name type="scientific">Antrodiella citrinella</name>
    <dbReference type="NCBI Taxonomy" id="2447956"/>
    <lineage>
        <taxon>Eukaryota</taxon>
        <taxon>Fungi</taxon>
        <taxon>Dikarya</taxon>
        <taxon>Basidiomycota</taxon>
        <taxon>Agaricomycotina</taxon>
        <taxon>Agaricomycetes</taxon>
        <taxon>Polyporales</taxon>
        <taxon>Steccherinaceae</taxon>
        <taxon>Antrodiella</taxon>
    </lineage>
</organism>
<dbReference type="SUPFAM" id="SSF50630">
    <property type="entry name" value="Acid proteases"/>
    <property type="match status" value="1"/>
</dbReference>
<feature type="compositionally biased region" description="Gly residues" evidence="7">
    <location>
        <begin position="452"/>
        <end position="464"/>
    </location>
</feature>